<dbReference type="NCBIfam" id="TIGR01643">
    <property type="entry name" value="YD_repeat_2x"/>
    <property type="match status" value="1"/>
</dbReference>
<reference evidence="2 3" key="1">
    <citation type="submission" date="2023-07" db="EMBL/GenBank/DDBJ databases">
        <title>Sequencing the genomes of 1000 actinobacteria strains.</title>
        <authorList>
            <person name="Klenk H.-P."/>
        </authorList>
    </citation>
    <scope>NUCLEOTIDE SEQUENCE [LARGE SCALE GENOMIC DNA]</scope>
    <source>
        <strain evidence="2 3">DSM 44508</strain>
    </source>
</reference>
<dbReference type="Pfam" id="PF05593">
    <property type="entry name" value="RHS_repeat"/>
    <property type="match status" value="1"/>
</dbReference>
<feature type="domain" description="DUF6531" evidence="1">
    <location>
        <begin position="328"/>
        <end position="395"/>
    </location>
</feature>
<dbReference type="RefSeq" id="WP_277105456.1">
    <property type="nucleotide sequence ID" value="NZ_CP047209.1"/>
</dbReference>
<dbReference type="InterPro" id="IPR006530">
    <property type="entry name" value="YD"/>
</dbReference>
<comment type="caution">
    <text evidence="2">The sequence shown here is derived from an EMBL/GenBank/DDBJ whole genome shotgun (WGS) entry which is preliminary data.</text>
</comment>
<dbReference type="Pfam" id="PF20148">
    <property type="entry name" value="DUF6531"/>
    <property type="match status" value="1"/>
</dbReference>
<gene>
    <name evidence="2" type="ORF">J2S37_001930</name>
</gene>
<accession>A0ABU2B9U3</accession>
<dbReference type="EMBL" id="JAVDYF010000001">
    <property type="protein sequence ID" value="MDR7355392.1"/>
    <property type="molecule type" value="Genomic_DNA"/>
</dbReference>
<organism evidence="2 3">
    <name type="scientific">Corynebacterium felinum</name>
    <dbReference type="NCBI Taxonomy" id="131318"/>
    <lineage>
        <taxon>Bacteria</taxon>
        <taxon>Bacillati</taxon>
        <taxon>Actinomycetota</taxon>
        <taxon>Actinomycetes</taxon>
        <taxon>Mycobacteriales</taxon>
        <taxon>Corynebacteriaceae</taxon>
        <taxon>Corynebacterium</taxon>
    </lineage>
</organism>
<keyword evidence="3" id="KW-1185">Reference proteome</keyword>
<dbReference type="Gene3D" id="2.180.10.10">
    <property type="entry name" value="RHS repeat-associated core"/>
    <property type="match status" value="1"/>
</dbReference>
<dbReference type="InterPro" id="IPR045351">
    <property type="entry name" value="DUF6531"/>
</dbReference>
<proteinExistence type="predicted"/>
<protein>
    <submittedName>
        <fullName evidence="2">YD repeat-containing protein</fullName>
    </submittedName>
</protein>
<evidence type="ECO:0000313" key="3">
    <source>
        <dbReference type="Proteomes" id="UP001183619"/>
    </source>
</evidence>
<evidence type="ECO:0000313" key="2">
    <source>
        <dbReference type="EMBL" id="MDR7355392.1"/>
    </source>
</evidence>
<sequence length="727" mass="77097">MPVPLLPPFSTFVRPIFHLGGSPGLVGASALKWRTFGESALNTAEQLRGINDGGFVGTEGDEYRKLINSDFPDHLTITGEAHVGVAEALSRYSSLLTEQKIAMSTLRGAAMTAHGAVNAAVVDVNNAEAACAAAVTPETQALAQANLARAQATYQSALSVWEAKKAEAQAIKDVLGAGVRAQVAAIEQQARKRFEENPSWLGEQWENIKDFVRDNSKILSLISDALQLIGGILLFIPGLNVVGAVLVGVGVGLKGLLAASGKAGWGEFFFDLATCGAVGGLAKLARAGRFGSKAAGLANRASSVAANVSSKVGAHISRGVDRVKTMFDPVDVATGAMVDYAVDVFVDGVLPLVVDRHAFSSHELGRRWVSCLDTRLEVGVDSVAMLAPDGAVLEFPAAPVDGSEVRADGRGWLLSFGDGAYRVRDVEKGVCYVFRVYECVEGDRPDEGDYAHLMGRSCRVGVIDAAAPTSGSMVGRDAPPSSVAEVFDLGVEIGLSAVVHHLGHWVEYEWDQSTGWCTGLVRSDGTRVDCAYDPVIGLISQLAVSAPGQDAQVLIRYEYNQHGQLIRVINSHQGVLSYDYDAQGRVCGWSDRNGVRYLYRFDAQGRVCAQVGSGGLMPNVIAWCEDTGVDAPAGGVVAVGIQAAGEFQCDPLVADEAMIEQYFDRLLSLPLYQAVCAHGLEAAGVVGAGRCGPRDDHSWAIPQQWLEDEFLGQLRPVVIRSTADGDV</sequence>
<evidence type="ECO:0000259" key="1">
    <source>
        <dbReference type="Pfam" id="PF20148"/>
    </source>
</evidence>
<dbReference type="Proteomes" id="UP001183619">
    <property type="component" value="Unassembled WGS sequence"/>
</dbReference>
<name>A0ABU2B9U3_9CORY</name>
<dbReference type="InterPro" id="IPR031325">
    <property type="entry name" value="RHS_repeat"/>
</dbReference>